<keyword evidence="4" id="KW-0539">Nucleus</keyword>
<accession>A0A8S9ZQU2</accession>
<dbReference type="PANTHER" id="PTHR10265">
    <property type="entry name" value="CYCLIN-DEPENDENT KINASE INHIBITOR 1"/>
    <property type="match status" value="1"/>
</dbReference>
<evidence type="ECO:0000259" key="6">
    <source>
        <dbReference type="Pfam" id="PF02234"/>
    </source>
</evidence>
<proteinExistence type="inferred from homology"/>
<feature type="domain" description="Cyclin-dependent kinase inhibitor" evidence="6">
    <location>
        <begin position="62"/>
        <end position="107"/>
    </location>
</feature>
<dbReference type="GO" id="GO:0004861">
    <property type="term" value="F:cyclin-dependent protein serine/threonine kinase inhibitor activity"/>
    <property type="evidence" value="ECO:0007669"/>
    <property type="project" value="InterPro"/>
</dbReference>
<organism evidence="7 8">
    <name type="scientific">Meloidogyne graminicola</name>
    <dbReference type="NCBI Taxonomy" id="189291"/>
    <lineage>
        <taxon>Eukaryota</taxon>
        <taxon>Metazoa</taxon>
        <taxon>Ecdysozoa</taxon>
        <taxon>Nematoda</taxon>
        <taxon>Chromadorea</taxon>
        <taxon>Rhabditida</taxon>
        <taxon>Tylenchina</taxon>
        <taxon>Tylenchomorpha</taxon>
        <taxon>Tylenchoidea</taxon>
        <taxon>Meloidogynidae</taxon>
        <taxon>Meloidogyninae</taxon>
        <taxon>Meloidogyne</taxon>
    </lineage>
</organism>
<sequence length="284" mass="33107">MQLTLPSICSSLVPNSTRPVWHQWQQQNVNNFENNKENIENNNSQNYSTARRRLFFGKEGNKDNKENKQFVQNLLSELSEHFKQKWGFDFDECKPLEGKENRFIFEKIPANQVPGFYRTTKILKYKNKKDYEKTTTTTNVCSNSVFVEQLPTPTCLAKLSPIRSLRKPPFHLNSGRTPTRRRLSLNISNTKLNSFSINKEEKQTKITDFLTVRKSFSPPNSVKFEIDEDNEIKIEKVLNSPKKRRLTSKIEKGKKLGKIDVSEGITNTRRSLRLKQLYAQNTTI</sequence>
<name>A0A8S9ZQU2_9BILA</name>
<keyword evidence="3" id="KW-0649">Protein kinase inhibitor</keyword>
<dbReference type="InterPro" id="IPR044898">
    <property type="entry name" value="CDI_dom_sf"/>
</dbReference>
<reference evidence="7" key="1">
    <citation type="journal article" date="2020" name="Ecol. Evol.">
        <title>Genome structure and content of the rice root-knot nematode (Meloidogyne graminicola).</title>
        <authorList>
            <person name="Phan N.T."/>
            <person name="Danchin E.G.J."/>
            <person name="Klopp C."/>
            <person name="Perfus-Barbeoch L."/>
            <person name="Kozlowski D.K."/>
            <person name="Koutsovoulos G.D."/>
            <person name="Lopez-Roques C."/>
            <person name="Bouchez O."/>
            <person name="Zahm M."/>
            <person name="Besnard G."/>
            <person name="Bellafiore S."/>
        </authorList>
    </citation>
    <scope>NUCLEOTIDE SEQUENCE</scope>
    <source>
        <strain evidence="7">VN-18</strain>
    </source>
</reference>
<dbReference type="EMBL" id="JABEBT010000040">
    <property type="protein sequence ID" value="KAF7635594.1"/>
    <property type="molecule type" value="Genomic_DNA"/>
</dbReference>
<keyword evidence="8" id="KW-1185">Reference proteome</keyword>
<evidence type="ECO:0000256" key="3">
    <source>
        <dbReference type="ARBA" id="ARBA00023013"/>
    </source>
</evidence>
<dbReference type="Proteomes" id="UP000605970">
    <property type="component" value="Unassembled WGS sequence"/>
</dbReference>
<evidence type="ECO:0000256" key="2">
    <source>
        <dbReference type="ARBA" id="ARBA00006726"/>
    </source>
</evidence>
<dbReference type="GO" id="GO:0051726">
    <property type="term" value="P:regulation of cell cycle"/>
    <property type="evidence" value="ECO:0007669"/>
    <property type="project" value="InterPro"/>
</dbReference>
<evidence type="ECO:0000256" key="5">
    <source>
        <dbReference type="ARBA" id="ARBA00023306"/>
    </source>
</evidence>
<evidence type="ECO:0000313" key="8">
    <source>
        <dbReference type="Proteomes" id="UP000605970"/>
    </source>
</evidence>
<evidence type="ECO:0000256" key="4">
    <source>
        <dbReference type="ARBA" id="ARBA00023242"/>
    </source>
</evidence>
<dbReference type="PANTHER" id="PTHR10265:SF45">
    <property type="entry name" value="DACAPO"/>
    <property type="match status" value="1"/>
</dbReference>
<protein>
    <recommendedName>
        <fullName evidence="6">Cyclin-dependent kinase inhibitor domain-containing protein</fullName>
    </recommendedName>
</protein>
<evidence type="ECO:0000313" key="7">
    <source>
        <dbReference type="EMBL" id="KAF7635594.1"/>
    </source>
</evidence>
<dbReference type="Pfam" id="PF02234">
    <property type="entry name" value="CDI"/>
    <property type="match status" value="1"/>
</dbReference>
<gene>
    <name evidence="7" type="ORF">Mgra_00004983</name>
</gene>
<dbReference type="InterPro" id="IPR003175">
    <property type="entry name" value="CDI_dom"/>
</dbReference>
<dbReference type="AlphaFoldDB" id="A0A8S9ZQU2"/>
<dbReference type="Gene3D" id="4.10.365.10">
    <property type="entry name" value="p27"/>
    <property type="match status" value="1"/>
</dbReference>
<comment type="similarity">
    <text evidence="2">Belongs to the CDI family.</text>
</comment>
<dbReference type="OrthoDB" id="6373236at2759"/>
<keyword evidence="5" id="KW-0131">Cell cycle</keyword>
<comment type="caution">
    <text evidence="7">The sequence shown here is derived from an EMBL/GenBank/DDBJ whole genome shotgun (WGS) entry which is preliminary data.</text>
</comment>
<dbReference type="GO" id="GO:0005634">
    <property type="term" value="C:nucleus"/>
    <property type="evidence" value="ECO:0007669"/>
    <property type="project" value="UniProtKB-SubCell"/>
</dbReference>
<evidence type="ECO:0000256" key="1">
    <source>
        <dbReference type="ARBA" id="ARBA00004123"/>
    </source>
</evidence>
<comment type="subcellular location">
    <subcellularLocation>
        <location evidence="1">Nucleus</location>
    </subcellularLocation>
</comment>